<sequence length="121" mass="12673">MTWPAPSGPIVKHDAPLPNRSTNAAPMGAGHQPLRRRGHHVPLGSRPTTTGTTPPEMFVGAGSGSRWSLAACGGPPAAFDLDLGPGKSRNRYHDQRQLAFVWFGDLDAGMSGILLEAVPAA</sequence>
<evidence type="ECO:0000256" key="1">
    <source>
        <dbReference type="SAM" id="MobiDB-lite"/>
    </source>
</evidence>
<proteinExistence type="predicted"/>
<gene>
    <name evidence="2" type="ORF">Vau01_122190</name>
</gene>
<comment type="caution">
    <text evidence="2">The sequence shown here is derived from an EMBL/GenBank/DDBJ whole genome shotgun (WGS) entry which is preliminary data.</text>
</comment>
<evidence type="ECO:0000313" key="2">
    <source>
        <dbReference type="EMBL" id="GIJ64703.1"/>
    </source>
</evidence>
<feature type="region of interest" description="Disordered" evidence="1">
    <location>
        <begin position="1"/>
        <end position="60"/>
    </location>
</feature>
<organism evidence="2 3">
    <name type="scientific">Virgisporangium aurantiacum</name>
    <dbReference type="NCBI Taxonomy" id="175570"/>
    <lineage>
        <taxon>Bacteria</taxon>
        <taxon>Bacillati</taxon>
        <taxon>Actinomycetota</taxon>
        <taxon>Actinomycetes</taxon>
        <taxon>Micromonosporales</taxon>
        <taxon>Micromonosporaceae</taxon>
        <taxon>Virgisporangium</taxon>
    </lineage>
</organism>
<reference evidence="2" key="1">
    <citation type="submission" date="2021-01" db="EMBL/GenBank/DDBJ databases">
        <title>Whole genome shotgun sequence of Virgisporangium aurantiacum NBRC 16421.</title>
        <authorList>
            <person name="Komaki H."/>
            <person name="Tamura T."/>
        </authorList>
    </citation>
    <scope>NUCLEOTIDE SEQUENCE</scope>
    <source>
        <strain evidence="2">NBRC 16421</strain>
    </source>
</reference>
<name>A0A8J3ZN73_9ACTN</name>
<dbReference type="Proteomes" id="UP000612585">
    <property type="component" value="Unassembled WGS sequence"/>
</dbReference>
<evidence type="ECO:0000313" key="3">
    <source>
        <dbReference type="Proteomes" id="UP000612585"/>
    </source>
</evidence>
<protein>
    <submittedName>
        <fullName evidence="2">Uncharacterized protein</fullName>
    </submittedName>
</protein>
<dbReference type="AlphaFoldDB" id="A0A8J3ZN73"/>
<keyword evidence="3" id="KW-1185">Reference proteome</keyword>
<dbReference type="EMBL" id="BOPG01000126">
    <property type="protein sequence ID" value="GIJ64703.1"/>
    <property type="molecule type" value="Genomic_DNA"/>
</dbReference>
<accession>A0A8J3ZN73</accession>